<protein>
    <submittedName>
        <fullName evidence="3">Uncharacterized protein</fullName>
    </submittedName>
</protein>
<organism evidence="3 4">
    <name type="scientific">Edaphochlamys debaryana</name>
    <dbReference type="NCBI Taxonomy" id="47281"/>
    <lineage>
        <taxon>Eukaryota</taxon>
        <taxon>Viridiplantae</taxon>
        <taxon>Chlorophyta</taxon>
        <taxon>core chlorophytes</taxon>
        <taxon>Chlorophyceae</taxon>
        <taxon>CS clade</taxon>
        <taxon>Chlamydomonadales</taxon>
        <taxon>Chlamydomonadales incertae sedis</taxon>
        <taxon>Edaphochlamys</taxon>
    </lineage>
</organism>
<feature type="chain" id="PRO_5032619862" evidence="2">
    <location>
        <begin position="23"/>
        <end position="473"/>
    </location>
</feature>
<evidence type="ECO:0000256" key="2">
    <source>
        <dbReference type="SAM" id="SignalP"/>
    </source>
</evidence>
<reference evidence="3" key="1">
    <citation type="journal article" date="2020" name="bioRxiv">
        <title>Comparative genomics of Chlamydomonas.</title>
        <authorList>
            <person name="Craig R.J."/>
            <person name="Hasan A.R."/>
            <person name="Ness R.W."/>
            <person name="Keightley P.D."/>
        </authorList>
    </citation>
    <scope>NUCLEOTIDE SEQUENCE</scope>
    <source>
        <strain evidence="3">CCAP 11/70</strain>
    </source>
</reference>
<dbReference type="Proteomes" id="UP000612055">
    <property type="component" value="Unassembled WGS sequence"/>
</dbReference>
<dbReference type="Gene3D" id="3.40.50.150">
    <property type="entry name" value="Vaccinia Virus protein VP39"/>
    <property type="match status" value="1"/>
</dbReference>
<evidence type="ECO:0000313" key="3">
    <source>
        <dbReference type="EMBL" id="KAG2481947.1"/>
    </source>
</evidence>
<proteinExistence type="predicted"/>
<feature type="compositionally biased region" description="Low complexity" evidence="1">
    <location>
        <begin position="199"/>
        <end position="210"/>
    </location>
</feature>
<evidence type="ECO:0000256" key="1">
    <source>
        <dbReference type="SAM" id="MobiDB-lite"/>
    </source>
</evidence>
<dbReference type="PANTHER" id="PTHR14614">
    <property type="entry name" value="HEPATOCELLULAR CARCINOMA-ASSOCIATED ANTIGEN"/>
    <property type="match status" value="1"/>
</dbReference>
<feature type="region of interest" description="Disordered" evidence="1">
    <location>
        <begin position="34"/>
        <end position="58"/>
    </location>
</feature>
<feature type="region of interest" description="Disordered" evidence="1">
    <location>
        <begin position="177"/>
        <end position="210"/>
    </location>
</feature>
<dbReference type="PANTHER" id="PTHR14614:SF130">
    <property type="entry name" value="PROTEIN-LYSINE N-METHYLTRANSFERASE EEF2KMT"/>
    <property type="match status" value="1"/>
</dbReference>
<dbReference type="InterPro" id="IPR019410">
    <property type="entry name" value="Methyltransf_16"/>
</dbReference>
<keyword evidence="2" id="KW-0732">Signal</keyword>
<sequence>MAEAADALHWRLLCLLRVAAPAAKVLECLLRLPPPPEPQDSPADPGEPDPEADGASSCGWLSEAGQAALLELLASDPLLRLLGLPRPYRRSLLKRLLAEVEGRRLALADSLAEGYAETLAEAAGDEAEEGFLYKTFAYGPAPDPDDAPSAQGPSASLPSPLPPEVCERHAARVARGLAGQRGPGGALGLEPGPTRPEAGDAADPPSGPPCGLLSLRLSSNMLAGSTGCHEWEAAFELAERLLGSPELVRGRRVLELGCGCGLVAAVAARLGAAAVAATDGSAQAVANCAANLRLNLDGPVRECGGAQELAGHAEGVCVCQLSWQEPLPPGGLPYDLVLASDVLYDPEAVPVFVGLLERLLTQPAQPLSEEQSSGQEGQGPCSSAAGAGAPSQPRPREVLLASLLRNPATLQLFLATAGERGLRVEALPGAGPGAEGESGLGGGGARAVFHAVPVMEDAGVRGRLRVHRILGPA</sequence>
<dbReference type="AlphaFoldDB" id="A0A836BMP4"/>
<accession>A0A836BMP4</accession>
<feature type="compositionally biased region" description="Low complexity" evidence="1">
    <location>
        <begin position="147"/>
        <end position="158"/>
    </location>
</feature>
<feature type="region of interest" description="Disordered" evidence="1">
    <location>
        <begin position="364"/>
        <end position="393"/>
    </location>
</feature>
<feature type="region of interest" description="Disordered" evidence="1">
    <location>
        <begin position="136"/>
        <end position="163"/>
    </location>
</feature>
<gene>
    <name evidence="3" type="ORF">HYH03_019101</name>
</gene>
<dbReference type="InterPro" id="IPR029063">
    <property type="entry name" value="SAM-dependent_MTases_sf"/>
</dbReference>
<dbReference type="OrthoDB" id="548658at2759"/>
<keyword evidence="4" id="KW-1185">Reference proteome</keyword>
<comment type="caution">
    <text evidence="3">The sequence shown here is derived from an EMBL/GenBank/DDBJ whole genome shotgun (WGS) entry which is preliminary data.</text>
</comment>
<dbReference type="SUPFAM" id="SSF53335">
    <property type="entry name" value="S-adenosyl-L-methionine-dependent methyltransferases"/>
    <property type="match status" value="1"/>
</dbReference>
<name>A0A836BMP4_9CHLO</name>
<feature type="compositionally biased region" description="Low complexity" evidence="1">
    <location>
        <begin position="368"/>
        <end position="391"/>
    </location>
</feature>
<dbReference type="Pfam" id="PF10294">
    <property type="entry name" value="Methyltransf_16"/>
    <property type="match status" value="1"/>
</dbReference>
<evidence type="ECO:0000313" key="4">
    <source>
        <dbReference type="Proteomes" id="UP000612055"/>
    </source>
</evidence>
<dbReference type="EMBL" id="JAEHOE010000321">
    <property type="protein sequence ID" value="KAG2481947.1"/>
    <property type="molecule type" value="Genomic_DNA"/>
</dbReference>
<feature type="signal peptide" evidence="2">
    <location>
        <begin position="1"/>
        <end position="22"/>
    </location>
</feature>